<gene>
    <name evidence="1" type="ORF">LTS18_012905</name>
</gene>
<protein>
    <submittedName>
        <fullName evidence="1">Uncharacterized protein</fullName>
    </submittedName>
</protein>
<sequence>MLPSGLLSTLALLLTTSQLPHRAYAFPRLLSNAEHEALQLDVTDLQNSTLLAKRQCAVACGWNDQLCCASNEVCYTDAANRAQCGAATAGTAAATTEANGGYWMYYTSTYVETNLITKTQVYSSYVGPVATAQATQTATCNYALNESPCGSICCASGQYCASLGQCASAGNGGYTTVGIAPGGSYSAPARPTTATTLTNTLVVIPTTTVPFQTPVPTGSSIAGLTSAQADTGGGLSGGAIAGIVIGVILGLALLTLLLLCCCFKAALDALLACFGLGGRRKKRRTEETYIEEHHHHSSGYGGGGGGGRRWYGDRPSRPQPSKKKAGIGGALGVGAGLAGLWAALGLKRKHDRRKAEKSEYGGSSYGSSYYDTSTSSKSFTSEKQHELLGTLMANTGNT</sequence>
<organism evidence="1 2">
    <name type="scientific">Coniosporium uncinatum</name>
    <dbReference type="NCBI Taxonomy" id="93489"/>
    <lineage>
        <taxon>Eukaryota</taxon>
        <taxon>Fungi</taxon>
        <taxon>Dikarya</taxon>
        <taxon>Ascomycota</taxon>
        <taxon>Pezizomycotina</taxon>
        <taxon>Dothideomycetes</taxon>
        <taxon>Dothideomycetes incertae sedis</taxon>
        <taxon>Coniosporium</taxon>
    </lineage>
</organism>
<comment type="caution">
    <text evidence="1">The sequence shown here is derived from an EMBL/GenBank/DDBJ whole genome shotgun (WGS) entry which is preliminary data.</text>
</comment>
<reference evidence="1" key="1">
    <citation type="submission" date="2024-09" db="EMBL/GenBank/DDBJ databases">
        <title>Black Yeasts Isolated from many extreme environments.</title>
        <authorList>
            <person name="Coleine C."/>
            <person name="Stajich J.E."/>
            <person name="Selbmann L."/>
        </authorList>
    </citation>
    <scope>NUCLEOTIDE SEQUENCE</scope>
    <source>
        <strain evidence="1">CCFEE 5737</strain>
    </source>
</reference>
<name>A0ACC3DVK6_9PEZI</name>
<dbReference type="Proteomes" id="UP001186974">
    <property type="component" value="Unassembled WGS sequence"/>
</dbReference>
<keyword evidence="2" id="KW-1185">Reference proteome</keyword>
<evidence type="ECO:0000313" key="1">
    <source>
        <dbReference type="EMBL" id="KAK3080811.1"/>
    </source>
</evidence>
<proteinExistence type="predicted"/>
<evidence type="ECO:0000313" key="2">
    <source>
        <dbReference type="Proteomes" id="UP001186974"/>
    </source>
</evidence>
<accession>A0ACC3DVK6</accession>
<dbReference type="EMBL" id="JAWDJW010000393">
    <property type="protein sequence ID" value="KAK3080811.1"/>
    <property type="molecule type" value="Genomic_DNA"/>
</dbReference>